<dbReference type="Pfam" id="PF00510">
    <property type="entry name" value="COX3"/>
    <property type="match status" value="1"/>
</dbReference>
<dbReference type="GO" id="GO:0004129">
    <property type="term" value="F:cytochrome-c oxidase activity"/>
    <property type="evidence" value="ECO:0007669"/>
    <property type="project" value="InterPro"/>
</dbReference>
<keyword evidence="7 9" id="KW-0472">Membrane</keyword>
<dbReference type="PROSITE" id="PS50253">
    <property type="entry name" value="COX3"/>
    <property type="match status" value="1"/>
</dbReference>
<feature type="transmembrane region" description="Helical" evidence="9">
    <location>
        <begin position="106"/>
        <end position="132"/>
    </location>
</feature>
<keyword evidence="4 8" id="KW-0812">Transmembrane</keyword>
<organism evidence="11">
    <name type="scientific">Hebesoma violentum</name>
    <dbReference type="NCBI Taxonomy" id="1410563"/>
    <lineage>
        <taxon>Eukaryota</taxon>
        <taxon>Metazoa</taxon>
        <taxon>Spiralia</taxon>
        <taxon>Lophotrochozoa</taxon>
        <taxon>Acanthocephala</taxon>
        <taxon>Eoacanthocephala</taxon>
        <taxon>Neoechinorhynchida</taxon>
        <taxon>Neoechinorhynchidae</taxon>
        <taxon>Hebesoma</taxon>
    </lineage>
</organism>
<reference evidence="11" key="1">
    <citation type="journal article" date="2014" name="Shui Sheng Sheng Wu Hsueh Bao">
        <title>The cloning of the mitochondrial genome of Hebesoma violentum (Acanthocephala) and the phylogenetic analysis of Acanthocephalans.</title>
        <authorList>
            <person name="Pan T."/>
            <person name="Nie P."/>
        </authorList>
    </citation>
    <scope>NUCLEOTIDE SEQUENCE</scope>
</reference>
<dbReference type="PANTHER" id="PTHR11403">
    <property type="entry name" value="CYTOCHROME C OXIDASE SUBUNIT III"/>
    <property type="match status" value="1"/>
</dbReference>
<dbReference type="InterPro" id="IPR000298">
    <property type="entry name" value="Cyt_c_oxidase-like_su3"/>
</dbReference>
<dbReference type="PANTHER" id="PTHR11403:SF7">
    <property type="entry name" value="CYTOCHROME C OXIDASE SUBUNIT 3"/>
    <property type="match status" value="1"/>
</dbReference>
<dbReference type="InterPro" id="IPR024791">
    <property type="entry name" value="Cyt_c/ubiquinol_Oxase_su3"/>
</dbReference>
<dbReference type="InterPro" id="IPR035973">
    <property type="entry name" value="Cyt_c_oxidase_su3-like_sf"/>
</dbReference>
<comment type="similarity">
    <text evidence="2 8">Belongs to the cytochrome c oxidase subunit 3 family.</text>
</comment>
<evidence type="ECO:0000259" key="10">
    <source>
        <dbReference type="PROSITE" id="PS50253"/>
    </source>
</evidence>
<sequence length="238" mass="26106">MAVLSFSPVALVLILWVALVGLCFGAWGLMWFMGLALITTLGYLLLELWASGEVTLCGSYVGSGMIIFILSEVFVFMGVLASFLYSSYTGFMGSSGEMLSAQDVWLYIPLLSSCLLLSSGVSVTVFHGVYLVGGSSKVLWLSVTLVLGVVFSLVLWSEWGEMFISWGSLKGCLFFASTGLHGLHVLVGLLGLSLLWGVSLAWGFSTLGLGWPEVVIWYWHFVDLMWLAVFMVCYWYSM</sequence>
<feature type="transmembrane region" description="Helical" evidence="9">
    <location>
        <begin position="31"/>
        <end position="50"/>
    </location>
</feature>
<evidence type="ECO:0000256" key="4">
    <source>
        <dbReference type="ARBA" id="ARBA00022692"/>
    </source>
</evidence>
<gene>
    <name evidence="11" type="primary">COX3</name>
</gene>
<comment type="function">
    <text evidence="8">Component of the cytochrome c oxidase, the last enzyme in the mitochondrial electron transport chain which drives oxidative phosphorylation. The respiratory chain contains 3 multisubunit complexes succinate dehydrogenase (complex II, CII), ubiquinol-cytochrome c oxidoreductase (cytochrome b-c1 complex, complex III, CIII) and cytochrome c oxidase (complex IV, CIV), that cooperate to transfer electrons derived from NADH and succinate to molecular oxygen, creating an electrochemical gradient over the inner membrane that drives transmembrane transport and the ATP synthase. Cytochrome c oxidase is the component of the respiratory chain that catalyzes the reduction of oxygen to water. Electrons originating from reduced cytochrome c in the intermembrane space (IMS) are transferred via the dinuclear copper A center (CU(A)) of subunit 2 and heme A of subunit 1 to the active site in subunit 1, a binuclear center (BNC) formed by heme A3 and copper B (CU(B)). The BNC reduces molecular oxygen to 2 water molecules using 4 electrons from cytochrome c in the IMS and 4 protons from the mitochondrial matrix.</text>
</comment>
<evidence type="ECO:0000256" key="9">
    <source>
        <dbReference type="SAM" id="Phobius"/>
    </source>
</evidence>
<dbReference type="AlphaFoldDB" id="A0A0C4JQJ7"/>
<dbReference type="InterPro" id="IPR013833">
    <property type="entry name" value="Cyt_c_oxidase_su3_a-hlx"/>
</dbReference>
<dbReference type="GO" id="GO:0019646">
    <property type="term" value="P:aerobic electron transport chain"/>
    <property type="evidence" value="ECO:0007669"/>
    <property type="project" value="InterPro"/>
</dbReference>
<keyword evidence="5" id="KW-1278">Translocase</keyword>
<protein>
    <recommendedName>
        <fullName evidence="3 8">Cytochrome c oxidase subunit 3</fullName>
    </recommendedName>
</protein>
<geneLocation type="mitochondrion" evidence="11"/>
<feature type="domain" description="Heme-copper oxidase subunit III family profile" evidence="10">
    <location>
        <begin position="1"/>
        <end position="238"/>
    </location>
</feature>
<evidence type="ECO:0000256" key="3">
    <source>
        <dbReference type="ARBA" id="ARBA00015944"/>
    </source>
</evidence>
<feature type="transmembrane region" description="Helical" evidence="9">
    <location>
        <begin position="171"/>
        <end position="196"/>
    </location>
</feature>
<feature type="transmembrane region" description="Helical" evidence="9">
    <location>
        <begin position="62"/>
        <end position="85"/>
    </location>
</feature>
<evidence type="ECO:0000256" key="1">
    <source>
        <dbReference type="ARBA" id="ARBA00004141"/>
    </source>
</evidence>
<dbReference type="SUPFAM" id="SSF81452">
    <property type="entry name" value="Cytochrome c oxidase subunit III-like"/>
    <property type="match status" value="1"/>
</dbReference>
<comment type="subcellular location">
    <subcellularLocation>
        <location evidence="1">Membrane</location>
        <topology evidence="1">Multi-pass membrane protein</topology>
    </subcellularLocation>
</comment>
<proteinExistence type="inferred from homology"/>
<evidence type="ECO:0000256" key="7">
    <source>
        <dbReference type="ARBA" id="ARBA00023136"/>
    </source>
</evidence>
<keyword evidence="8 11" id="KW-0496">Mitochondrion</keyword>
<evidence type="ECO:0000313" key="11">
    <source>
        <dbReference type="EMBL" id="AHB82312.1"/>
    </source>
</evidence>
<dbReference type="GO" id="GO:0016020">
    <property type="term" value="C:membrane"/>
    <property type="evidence" value="ECO:0007669"/>
    <property type="project" value="UniProtKB-SubCell"/>
</dbReference>
<evidence type="ECO:0000256" key="6">
    <source>
        <dbReference type="ARBA" id="ARBA00022989"/>
    </source>
</evidence>
<accession>A0A0C4JQJ7</accession>
<feature type="transmembrane region" description="Helical" evidence="9">
    <location>
        <begin position="6"/>
        <end position="24"/>
    </location>
</feature>
<dbReference type="EMBL" id="KC415004">
    <property type="protein sequence ID" value="AHB82312.1"/>
    <property type="molecule type" value="Genomic_DNA"/>
</dbReference>
<evidence type="ECO:0000256" key="8">
    <source>
        <dbReference type="RuleBase" id="RU003375"/>
    </source>
</evidence>
<name>A0A0C4JQJ7_9BILA</name>
<feature type="transmembrane region" description="Helical" evidence="9">
    <location>
        <begin position="138"/>
        <end position="159"/>
    </location>
</feature>
<feature type="transmembrane region" description="Helical" evidence="9">
    <location>
        <begin position="216"/>
        <end position="236"/>
    </location>
</feature>
<evidence type="ECO:0000256" key="2">
    <source>
        <dbReference type="ARBA" id="ARBA00010581"/>
    </source>
</evidence>
<evidence type="ECO:0000256" key="5">
    <source>
        <dbReference type="ARBA" id="ARBA00022967"/>
    </source>
</evidence>
<dbReference type="Gene3D" id="1.20.120.80">
    <property type="entry name" value="Cytochrome c oxidase, subunit III, four-helix bundle"/>
    <property type="match status" value="1"/>
</dbReference>
<keyword evidence="6 9" id="KW-1133">Transmembrane helix</keyword>